<proteinExistence type="predicted"/>
<comment type="caution">
    <text evidence="1">The sequence shown here is derived from an EMBL/GenBank/DDBJ whole genome shotgun (WGS) entry which is preliminary data.</text>
</comment>
<organism evidence="1 2">
    <name type="scientific">Pantoea stewartii</name>
    <dbReference type="NCBI Taxonomy" id="66269"/>
    <lineage>
        <taxon>Bacteria</taxon>
        <taxon>Pseudomonadati</taxon>
        <taxon>Pseudomonadota</taxon>
        <taxon>Gammaproteobacteria</taxon>
        <taxon>Enterobacterales</taxon>
        <taxon>Erwiniaceae</taxon>
        <taxon>Pantoea</taxon>
    </lineage>
</organism>
<dbReference type="AlphaFoldDB" id="A0AB34VK68"/>
<evidence type="ECO:0000313" key="2">
    <source>
        <dbReference type="Proteomes" id="UP000072520"/>
    </source>
</evidence>
<evidence type="ECO:0000313" key="1">
    <source>
        <dbReference type="EMBL" id="KTT00943.1"/>
    </source>
</evidence>
<accession>A0AB34VK68</accession>
<protein>
    <recommendedName>
        <fullName evidence="3">Secreted protein</fullName>
    </recommendedName>
</protein>
<sequence length="67" mass="7797">MALWRQVLIFWLSRWTAIHHNEKSTTAFLLPHPGVWYCNGCEIVFCMPALFSLCAGPILQLQARVYF</sequence>
<gene>
    <name evidence="1" type="ORF">RSA13_00510</name>
</gene>
<evidence type="ECO:0008006" key="3">
    <source>
        <dbReference type="Google" id="ProtNLM"/>
    </source>
</evidence>
<dbReference type="Proteomes" id="UP000072520">
    <property type="component" value="Unassembled WGS sequence"/>
</dbReference>
<name>A0AB34VK68_9GAMM</name>
<reference evidence="1 2" key="1">
    <citation type="journal article" date="2016" name="Front. Microbiol.">
        <title>Genomic Resource of Rice Seed Associated Bacteria.</title>
        <authorList>
            <person name="Midha S."/>
            <person name="Bansal K."/>
            <person name="Sharma S."/>
            <person name="Kumar N."/>
            <person name="Patil P.P."/>
            <person name="Chaudhry V."/>
            <person name="Patil P.B."/>
        </authorList>
    </citation>
    <scope>NUCLEOTIDE SEQUENCE [LARGE SCALE GENOMIC DNA]</scope>
    <source>
        <strain evidence="1 2">RSA13</strain>
    </source>
</reference>
<dbReference type="EMBL" id="LDSI01000002">
    <property type="protein sequence ID" value="KTT00943.1"/>
    <property type="molecule type" value="Genomic_DNA"/>
</dbReference>